<dbReference type="GO" id="GO:0016102">
    <property type="term" value="P:diterpenoid biosynthetic process"/>
    <property type="evidence" value="ECO:0007669"/>
    <property type="project" value="InterPro"/>
</dbReference>
<proteinExistence type="evidence at transcript level"/>
<dbReference type="InterPro" id="IPR044814">
    <property type="entry name" value="Terpene_cyclase_plant_C1"/>
</dbReference>
<dbReference type="InterPro" id="IPR036965">
    <property type="entry name" value="Terpene_synth_N_sf"/>
</dbReference>
<dbReference type="CDD" id="cd00684">
    <property type="entry name" value="Terpene_cyclase_plant_C1"/>
    <property type="match status" value="1"/>
</dbReference>
<dbReference type="FunFam" id="1.50.10.130:FF:000001">
    <property type="entry name" value="Isoprene synthase, chloroplastic"/>
    <property type="match status" value="1"/>
</dbReference>
<dbReference type="InterPro" id="IPR008930">
    <property type="entry name" value="Terpenoid_cyclase/PrenylTrfase"/>
</dbReference>
<sequence length="558" mass="64128">MAAFSSSSIPGVALVREPITTYQIPPNLWEGYDFSLSSTDMDQIDTNVEGRRQVLKNEVKSMITLAANDPFQQLDLIDKIQRLGFAYHFETEIKHLLETMYNNGTHFLQFADLYVTSIWFRLLRQAGHYASADVFNKFKDDEGRFQANLASDAQGILSLYQASYLGIGGEDIMDEALAFATKHLNLMLPHLSSPLAVQVQHALKLPLQKSVERIEGRRYISFYQQDQSRNETLLEFAKLDFNALQRLHQNEITILTSWWEGLDMKSRLPYPVRDRVVEAYIIMSSVFFEPQFSLGRIHLTKIWLITTLIDDAHDTYGKLDELQLLCEAIQRWDDAELSELTGPLKHVFLETVNFVKEVEREMKERGHFIGVPYMKKGLQDFVKSQFEEAKYLFLEDLPTLDKWFPIAVGTAGFEPFVEIIAMNMGELATKEVLDWIASTPDLLTCIYYISRIIDDMATLKREREMGITISTVTCYMKQHKVSEQVAVENLRNMVSNFWKNINHEYLTVKAIPICLLKSILNISRAMEVFYGDGQDGFTASKGRTEEIIFSLIVDPIHT</sequence>
<dbReference type="SUPFAM" id="SSF48576">
    <property type="entry name" value="Terpenoid synthases"/>
    <property type="match status" value="1"/>
</dbReference>
<organism evidence="6">
    <name type="scientific">Nigella sativa</name>
    <name type="common">Black cumin</name>
    <dbReference type="NCBI Taxonomy" id="555479"/>
    <lineage>
        <taxon>Eukaryota</taxon>
        <taxon>Viridiplantae</taxon>
        <taxon>Streptophyta</taxon>
        <taxon>Embryophyta</taxon>
        <taxon>Tracheophyta</taxon>
        <taxon>Spermatophyta</taxon>
        <taxon>Magnoliopsida</taxon>
        <taxon>Ranunculales</taxon>
        <taxon>Ranunculaceae</taxon>
        <taxon>Ranunculoideae</taxon>
        <taxon>Nigelleae</taxon>
        <taxon>Nigella</taxon>
    </lineage>
</organism>
<dbReference type="Gene3D" id="1.10.600.10">
    <property type="entry name" value="Farnesyl Diphosphate Synthase"/>
    <property type="match status" value="1"/>
</dbReference>
<dbReference type="GO" id="GO:0010333">
    <property type="term" value="F:terpene synthase activity"/>
    <property type="evidence" value="ECO:0007669"/>
    <property type="project" value="InterPro"/>
</dbReference>
<dbReference type="SUPFAM" id="SSF48239">
    <property type="entry name" value="Terpenoid cyclases/Protein prenyltransferases"/>
    <property type="match status" value="1"/>
</dbReference>
<protein>
    <submittedName>
        <fullName evidence="6">(-)-germacrene D synthase-like protein 2</fullName>
    </submittedName>
</protein>
<keyword evidence="2" id="KW-0460">Magnesium</keyword>
<dbReference type="GO" id="GO:0000287">
    <property type="term" value="F:magnesium ion binding"/>
    <property type="evidence" value="ECO:0007669"/>
    <property type="project" value="InterPro"/>
</dbReference>
<dbReference type="Gene3D" id="1.50.10.130">
    <property type="entry name" value="Terpene synthase, N-terminal domain"/>
    <property type="match status" value="1"/>
</dbReference>
<feature type="domain" description="Terpene synthase N-terminal" evidence="4">
    <location>
        <begin position="40"/>
        <end position="203"/>
    </location>
</feature>
<accession>A0A7D5PW15</accession>
<keyword evidence="3" id="KW-0456">Lyase</keyword>
<evidence type="ECO:0000259" key="4">
    <source>
        <dbReference type="Pfam" id="PF01397"/>
    </source>
</evidence>
<dbReference type="Pfam" id="PF03936">
    <property type="entry name" value="Terpene_synth_C"/>
    <property type="match status" value="1"/>
</dbReference>
<dbReference type="InterPro" id="IPR008949">
    <property type="entry name" value="Isoprenoid_synthase_dom_sf"/>
</dbReference>
<evidence type="ECO:0000256" key="2">
    <source>
        <dbReference type="ARBA" id="ARBA00022842"/>
    </source>
</evidence>
<feature type="domain" description="Terpene synthase metal-binding" evidence="5">
    <location>
        <begin position="262"/>
        <end position="499"/>
    </location>
</feature>
<evidence type="ECO:0000256" key="3">
    <source>
        <dbReference type="ARBA" id="ARBA00023239"/>
    </source>
</evidence>
<dbReference type="Pfam" id="PF01397">
    <property type="entry name" value="Terpene_synth"/>
    <property type="match status" value="1"/>
</dbReference>
<dbReference type="InterPro" id="IPR050148">
    <property type="entry name" value="Terpene_synthase-like"/>
</dbReference>
<dbReference type="PANTHER" id="PTHR31225">
    <property type="entry name" value="OS04G0344100 PROTEIN-RELATED"/>
    <property type="match status" value="1"/>
</dbReference>
<dbReference type="InterPro" id="IPR034741">
    <property type="entry name" value="Terpene_cyclase-like_1_C"/>
</dbReference>
<dbReference type="InterPro" id="IPR005630">
    <property type="entry name" value="Terpene_synthase_metal-bd"/>
</dbReference>
<dbReference type="AlphaFoldDB" id="A0A7D5PW15"/>
<dbReference type="InterPro" id="IPR001906">
    <property type="entry name" value="Terpene_synth_N"/>
</dbReference>
<evidence type="ECO:0000313" key="6">
    <source>
        <dbReference type="EMBL" id="QLI42755.1"/>
    </source>
</evidence>
<dbReference type="SFLD" id="SFLDS00005">
    <property type="entry name" value="Isoprenoid_Synthase_Type_I"/>
    <property type="match status" value="1"/>
</dbReference>
<name>A0A7D5PW15_NIGSA</name>
<keyword evidence="1" id="KW-0479">Metal-binding</keyword>
<evidence type="ECO:0000259" key="5">
    <source>
        <dbReference type="Pfam" id="PF03936"/>
    </source>
</evidence>
<dbReference type="SFLD" id="SFLDG01019">
    <property type="entry name" value="Terpene_Cyclase_Like_1_C_Termi"/>
    <property type="match status" value="1"/>
</dbReference>
<dbReference type="PANTHER" id="PTHR31225:SF93">
    <property type="entry name" value="ALPHA-HUMULENE_(-)-(E)-BETA-CARYOPHYLLENE SYNTHASE"/>
    <property type="match status" value="1"/>
</dbReference>
<dbReference type="EMBL" id="MN605861">
    <property type="protein sequence ID" value="QLI42755.1"/>
    <property type="molecule type" value="mRNA"/>
</dbReference>
<reference evidence="6" key="1">
    <citation type="submission" date="2019-10" db="EMBL/GenBank/DDBJ databases">
        <authorList>
            <person name="Anand A."/>
            <person name="Kumar S."/>
            <person name="Shih M.D."/>
            <person name="Wu H.P."/>
            <person name="Tawfiq A.A."/>
            <person name="Hsing Y.I."/>
        </authorList>
    </citation>
    <scope>NUCLEOTIDE SEQUENCE</scope>
    <source>
        <tissue evidence="6">Developing tissue</tissue>
    </source>
</reference>
<evidence type="ECO:0000256" key="1">
    <source>
        <dbReference type="ARBA" id="ARBA00022723"/>
    </source>
</evidence>